<evidence type="ECO:0000259" key="2">
    <source>
        <dbReference type="PROSITE" id="PS50918"/>
    </source>
</evidence>
<sequence>MGTSADNGIRRQERSTHPEKKQRGEMLFLQALAWARLAQALHFAVPVLIPNLLPPRKLWVAETVRSWEPKEQQFNAVPQNERLLSEPVAVVAPPAGGSGGKKFRFQVKLGHNWSDYGPAEDKKLKTAFMSGQRTARFNMFINGKKEKYEVNFKKMTQENLVSGGTREIRAPPRLHPPSGPIKDANDKPMEPGPTMCIKVPEGAPGTTIQVPHPKAKGCFFEVKVPDRAKPGQAMLVPVPKVEGKPPAAGGGGAAPTPAPTPTPAAEPEKSKGWSTGAKVAAGVGGVALVGGAAVAGALIAEGEGLEELGDTVADIAADVGETVGDVAADVGDAVGDVAADVGDWLGGAAEDVGDFVMDLF</sequence>
<organism evidence="3 4">
    <name type="scientific">Symbiodinium microadriaticum</name>
    <name type="common">Dinoflagellate</name>
    <name type="synonym">Zooxanthella microadriatica</name>
    <dbReference type="NCBI Taxonomy" id="2951"/>
    <lineage>
        <taxon>Eukaryota</taxon>
        <taxon>Sar</taxon>
        <taxon>Alveolata</taxon>
        <taxon>Dinophyceae</taxon>
        <taxon>Suessiales</taxon>
        <taxon>Symbiodiniaceae</taxon>
        <taxon>Symbiodinium</taxon>
    </lineage>
</organism>
<feature type="region of interest" description="Disordered" evidence="1">
    <location>
        <begin position="1"/>
        <end position="22"/>
    </location>
</feature>
<dbReference type="PROSITE" id="PS50918">
    <property type="entry name" value="WWE"/>
    <property type="match status" value="1"/>
</dbReference>
<keyword evidence="4" id="KW-1185">Reference proteome</keyword>
<protein>
    <recommendedName>
        <fullName evidence="2">WWE domain-containing protein</fullName>
    </recommendedName>
</protein>
<dbReference type="SUPFAM" id="SSF117839">
    <property type="entry name" value="WWE domain"/>
    <property type="match status" value="1"/>
</dbReference>
<dbReference type="InterPro" id="IPR004170">
    <property type="entry name" value="WWE_dom"/>
</dbReference>
<dbReference type="EMBL" id="LSRX01000031">
    <property type="protein sequence ID" value="OLQ13172.1"/>
    <property type="molecule type" value="Genomic_DNA"/>
</dbReference>
<dbReference type="Proteomes" id="UP000186817">
    <property type="component" value="Unassembled WGS sequence"/>
</dbReference>
<accession>A0A1Q9F0P8</accession>
<dbReference type="Gene3D" id="3.30.720.50">
    <property type="match status" value="1"/>
</dbReference>
<comment type="caution">
    <text evidence="3">The sequence shown here is derived from an EMBL/GenBank/DDBJ whole genome shotgun (WGS) entry which is preliminary data.</text>
</comment>
<feature type="compositionally biased region" description="Basic and acidic residues" evidence="1">
    <location>
        <begin position="8"/>
        <end position="22"/>
    </location>
</feature>
<dbReference type="Pfam" id="PF02825">
    <property type="entry name" value="WWE"/>
    <property type="match status" value="1"/>
</dbReference>
<proteinExistence type="predicted"/>
<dbReference type="OrthoDB" id="447043at2759"/>
<feature type="region of interest" description="Disordered" evidence="1">
    <location>
        <begin position="167"/>
        <end position="188"/>
    </location>
</feature>
<dbReference type="AlphaFoldDB" id="A0A1Q9F0P8"/>
<feature type="domain" description="WWE" evidence="2">
    <location>
        <begin position="89"/>
        <end position="170"/>
    </location>
</feature>
<reference evidence="3 4" key="1">
    <citation type="submission" date="2016-02" db="EMBL/GenBank/DDBJ databases">
        <title>Genome analysis of coral dinoflagellate symbionts highlights evolutionary adaptations to a symbiotic lifestyle.</title>
        <authorList>
            <person name="Aranda M."/>
            <person name="Li Y."/>
            <person name="Liew Y.J."/>
            <person name="Baumgarten S."/>
            <person name="Simakov O."/>
            <person name="Wilson M."/>
            <person name="Piel J."/>
            <person name="Ashoor H."/>
            <person name="Bougouffa S."/>
            <person name="Bajic V.B."/>
            <person name="Ryu T."/>
            <person name="Ravasi T."/>
            <person name="Bayer T."/>
            <person name="Micklem G."/>
            <person name="Kim H."/>
            <person name="Bhak J."/>
            <person name="Lajeunesse T.C."/>
            <person name="Voolstra C.R."/>
        </authorList>
    </citation>
    <scope>NUCLEOTIDE SEQUENCE [LARGE SCALE GENOMIC DNA]</scope>
    <source>
        <strain evidence="3 4">CCMP2467</strain>
    </source>
</reference>
<evidence type="ECO:0000313" key="3">
    <source>
        <dbReference type="EMBL" id="OLQ13172.1"/>
    </source>
</evidence>
<evidence type="ECO:0000256" key="1">
    <source>
        <dbReference type="SAM" id="MobiDB-lite"/>
    </source>
</evidence>
<gene>
    <name evidence="3" type="ORF">AK812_SmicGene2781</name>
</gene>
<dbReference type="InterPro" id="IPR037197">
    <property type="entry name" value="WWE_dom_sf"/>
</dbReference>
<dbReference type="OMA" id="RSWEPKE"/>
<name>A0A1Q9F0P8_SYMMI</name>
<evidence type="ECO:0000313" key="4">
    <source>
        <dbReference type="Proteomes" id="UP000186817"/>
    </source>
</evidence>
<feature type="region of interest" description="Disordered" evidence="1">
    <location>
        <begin position="239"/>
        <end position="273"/>
    </location>
</feature>